<feature type="transmembrane region" description="Helical" evidence="8">
    <location>
        <begin position="80"/>
        <end position="101"/>
    </location>
</feature>
<feature type="transmembrane region" description="Helical" evidence="8">
    <location>
        <begin position="35"/>
        <end position="60"/>
    </location>
</feature>
<feature type="transmembrane region" description="Helical" evidence="8">
    <location>
        <begin position="6"/>
        <end position="23"/>
    </location>
</feature>
<keyword evidence="7" id="KW-0413">Isomerase</keyword>
<organism evidence="9 10">
    <name type="scientific">Bogoriella caseilytica</name>
    <dbReference type="NCBI Taxonomy" id="56055"/>
    <lineage>
        <taxon>Bacteria</taxon>
        <taxon>Bacillati</taxon>
        <taxon>Actinomycetota</taxon>
        <taxon>Actinomycetes</taxon>
        <taxon>Micrococcales</taxon>
        <taxon>Bogoriellaceae</taxon>
        <taxon>Bogoriella</taxon>
    </lineage>
</organism>
<dbReference type="GO" id="GO:0045436">
    <property type="term" value="F:lycopene beta cyclase activity"/>
    <property type="evidence" value="ECO:0007669"/>
    <property type="project" value="UniProtKB-ARBA"/>
</dbReference>
<comment type="subcellular location">
    <subcellularLocation>
        <location evidence="1">Membrane</location>
        <topology evidence="1">Multi-pass membrane protein</topology>
    </subcellularLocation>
</comment>
<gene>
    <name evidence="9" type="ORF">EDD31_1390</name>
</gene>
<evidence type="ECO:0000256" key="8">
    <source>
        <dbReference type="SAM" id="Phobius"/>
    </source>
</evidence>
<keyword evidence="10" id="KW-1185">Reference proteome</keyword>
<evidence type="ECO:0000256" key="3">
    <source>
        <dbReference type="ARBA" id="ARBA00022692"/>
    </source>
</evidence>
<keyword evidence="5 8" id="KW-1133">Transmembrane helix</keyword>
<dbReference type="GO" id="GO:0016020">
    <property type="term" value="C:membrane"/>
    <property type="evidence" value="ECO:0007669"/>
    <property type="project" value="UniProtKB-SubCell"/>
</dbReference>
<keyword evidence="6 8" id="KW-0472">Membrane</keyword>
<dbReference type="InterPro" id="IPR017825">
    <property type="entry name" value="Lycopene_cyclase_dom"/>
</dbReference>
<evidence type="ECO:0000256" key="1">
    <source>
        <dbReference type="ARBA" id="ARBA00004141"/>
    </source>
</evidence>
<reference evidence="9 10" key="1">
    <citation type="submission" date="2018-11" db="EMBL/GenBank/DDBJ databases">
        <title>Sequencing the genomes of 1000 actinobacteria strains.</title>
        <authorList>
            <person name="Klenk H.-P."/>
        </authorList>
    </citation>
    <scope>NUCLEOTIDE SEQUENCE [LARGE SCALE GENOMIC DNA]</scope>
    <source>
        <strain evidence="9 10">DSM 11294</strain>
    </source>
</reference>
<sequence length="109" mass="12505">MSVVYLATLLVVIGCMVLIDHRWKLFFFRAPRRAAVVLALGVAFFLLWDVVGIWLGIFYRGEGEIMTGILLGPELPLEELFFLIFLCYQTMIWVNGARLIAARRRERAA</sequence>
<dbReference type="Proteomes" id="UP000280668">
    <property type="component" value="Unassembled WGS sequence"/>
</dbReference>
<keyword evidence="4" id="KW-0125">Carotenoid biosynthesis</keyword>
<name>A0A3N2BCR9_9MICO</name>
<dbReference type="GO" id="GO:0016117">
    <property type="term" value="P:carotenoid biosynthetic process"/>
    <property type="evidence" value="ECO:0007669"/>
    <property type="project" value="UniProtKB-KW"/>
</dbReference>
<evidence type="ECO:0000256" key="4">
    <source>
        <dbReference type="ARBA" id="ARBA00022746"/>
    </source>
</evidence>
<accession>A0A3N2BCR9</accession>
<evidence type="ECO:0000256" key="6">
    <source>
        <dbReference type="ARBA" id="ARBA00023136"/>
    </source>
</evidence>
<comment type="caution">
    <text evidence="9">The sequence shown here is derived from an EMBL/GenBank/DDBJ whole genome shotgun (WGS) entry which is preliminary data.</text>
</comment>
<proteinExistence type="predicted"/>
<dbReference type="EMBL" id="RKHK01000001">
    <property type="protein sequence ID" value="ROR73025.1"/>
    <property type="molecule type" value="Genomic_DNA"/>
</dbReference>
<comment type="pathway">
    <text evidence="2">Carotenoid biosynthesis.</text>
</comment>
<evidence type="ECO:0000256" key="5">
    <source>
        <dbReference type="ARBA" id="ARBA00022989"/>
    </source>
</evidence>
<evidence type="ECO:0000313" key="9">
    <source>
        <dbReference type="EMBL" id="ROR73025.1"/>
    </source>
</evidence>
<evidence type="ECO:0000313" key="10">
    <source>
        <dbReference type="Proteomes" id="UP000280668"/>
    </source>
</evidence>
<protein>
    <submittedName>
        <fullName evidence="9">Lycopene cyclase domain-containing protein</fullName>
    </submittedName>
</protein>
<evidence type="ECO:0000256" key="2">
    <source>
        <dbReference type="ARBA" id="ARBA00004829"/>
    </source>
</evidence>
<keyword evidence="3 8" id="KW-0812">Transmembrane</keyword>
<dbReference type="RefSeq" id="WP_123303503.1">
    <property type="nucleotide sequence ID" value="NZ_RKHK01000001.1"/>
</dbReference>
<dbReference type="GO" id="GO:0016872">
    <property type="term" value="F:intramolecular lyase activity"/>
    <property type="evidence" value="ECO:0007669"/>
    <property type="project" value="InterPro"/>
</dbReference>
<dbReference type="AlphaFoldDB" id="A0A3N2BCR9"/>
<evidence type="ECO:0000256" key="7">
    <source>
        <dbReference type="ARBA" id="ARBA00023235"/>
    </source>
</evidence>
<dbReference type="NCBIfam" id="TIGR03462">
    <property type="entry name" value="CarR_dom_SF"/>
    <property type="match status" value="1"/>
</dbReference>